<dbReference type="AlphaFoldDB" id="A0A8T2DEX7"/>
<name>A0A8T2DEX7_ARASU</name>
<reference evidence="1 2" key="1">
    <citation type="submission" date="2020-12" db="EMBL/GenBank/DDBJ databases">
        <title>Concerted genomic and epigenomic changes stabilize Arabidopsis allopolyploids.</title>
        <authorList>
            <person name="Chen Z."/>
        </authorList>
    </citation>
    <scope>NUCLEOTIDE SEQUENCE [LARGE SCALE GENOMIC DNA]</scope>
    <source>
        <strain evidence="1">As9502</strain>
        <tissue evidence="1">Leaf</tissue>
    </source>
</reference>
<organism evidence="1 2">
    <name type="scientific">Arabidopsis suecica</name>
    <name type="common">Swedish thale-cress</name>
    <name type="synonym">Cardaminopsis suecica</name>
    <dbReference type="NCBI Taxonomy" id="45249"/>
    <lineage>
        <taxon>Eukaryota</taxon>
        <taxon>Viridiplantae</taxon>
        <taxon>Streptophyta</taxon>
        <taxon>Embryophyta</taxon>
        <taxon>Tracheophyta</taxon>
        <taxon>Spermatophyta</taxon>
        <taxon>Magnoliopsida</taxon>
        <taxon>eudicotyledons</taxon>
        <taxon>Gunneridae</taxon>
        <taxon>Pentapetalae</taxon>
        <taxon>rosids</taxon>
        <taxon>malvids</taxon>
        <taxon>Brassicales</taxon>
        <taxon>Brassicaceae</taxon>
        <taxon>Camelineae</taxon>
        <taxon>Arabidopsis</taxon>
    </lineage>
</organism>
<dbReference type="Pfam" id="PF03778">
    <property type="entry name" value="DUF321"/>
    <property type="match status" value="2"/>
</dbReference>
<gene>
    <name evidence="1" type="ORF">ISN44_As05g020210</name>
</gene>
<evidence type="ECO:0000313" key="2">
    <source>
        <dbReference type="Proteomes" id="UP000694251"/>
    </source>
</evidence>
<dbReference type="Proteomes" id="UP000694251">
    <property type="component" value="Chromosome 5"/>
</dbReference>
<proteinExistence type="predicted"/>
<sequence length="68" mass="8008">VRKITGLCFWQANYRFTFLAGKLWIYINLAVKLRIYVFCGKITDLCFGGKITGFLFWRKNYGITFLAK</sequence>
<accession>A0A8T2DEX7</accession>
<comment type="caution">
    <text evidence="1">The sequence shown here is derived from an EMBL/GenBank/DDBJ whole genome shotgun (WGS) entry which is preliminary data.</text>
</comment>
<protein>
    <submittedName>
        <fullName evidence="1">Uncharacterized protein</fullName>
    </submittedName>
</protein>
<feature type="non-terminal residue" evidence="1">
    <location>
        <position position="68"/>
    </location>
</feature>
<feature type="non-terminal residue" evidence="1">
    <location>
        <position position="1"/>
    </location>
</feature>
<dbReference type="InterPro" id="IPR005529">
    <property type="entry name" value="DUF321"/>
</dbReference>
<evidence type="ECO:0000313" key="1">
    <source>
        <dbReference type="EMBL" id="KAG7609969.1"/>
    </source>
</evidence>
<dbReference type="EMBL" id="JAEFBJ010000005">
    <property type="protein sequence ID" value="KAG7609969.1"/>
    <property type="molecule type" value="Genomic_DNA"/>
</dbReference>
<keyword evidence="2" id="KW-1185">Reference proteome</keyword>